<dbReference type="Proteomes" id="UP000828390">
    <property type="component" value="Unassembled WGS sequence"/>
</dbReference>
<reference evidence="1" key="2">
    <citation type="submission" date="2020-11" db="EMBL/GenBank/DDBJ databases">
        <authorList>
            <person name="McCartney M.A."/>
            <person name="Auch B."/>
            <person name="Kono T."/>
            <person name="Mallez S."/>
            <person name="Becker A."/>
            <person name="Gohl D.M."/>
            <person name="Silverstein K.A.T."/>
            <person name="Koren S."/>
            <person name="Bechman K.B."/>
            <person name="Herman A."/>
            <person name="Abrahante J.E."/>
            <person name="Garbe J."/>
        </authorList>
    </citation>
    <scope>NUCLEOTIDE SEQUENCE</scope>
    <source>
        <strain evidence="1">Duluth1</strain>
        <tissue evidence="1">Whole animal</tissue>
    </source>
</reference>
<keyword evidence="2" id="KW-1185">Reference proteome</keyword>
<accession>A0A9D4MZP4</accession>
<gene>
    <name evidence="1" type="ORF">DPMN_008085</name>
</gene>
<reference evidence="1" key="1">
    <citation type="journal article" date="2019" name="bioRxiv">
        <title>The Genome of the Zebra Mussel, Dreissena polymorpha: A Resource for Invasive Species Research.</title>
        <authorList>
            <person name="McCartney M.A."/>
            <person name="Auch B."/>
            <person name="Kono T."/>
            <person name="Mallez S."/>
            <person name="Zhang Y."/>
            <person name="Obille A."/>
            <person name="Becker A."/>
            <person name="Abrahante J.E."/>
            <person name="Garbe J."/>
            <person name="Badalamenti J.P."/>
            <person name="Herman A."/>
            <person name="Mangelson H."/>
            <person name="Liachko I."/>
            <person name="Sullivan S."/>
            <person name="Sone E.D."/>
            <person name="Koren S."/>
            <person name="Silverstein K.A.T."/>
            <person name="Beckman K.B."/>
            <person name="Gohl D.M."/>
        </authorList>
    </citation>
    <scope>NUCLEOTIDE SEQUENCE</scope>
    <source>
        <strain evidence="1">Duluth1</strain>
        <tissue evidence="1">Whole animal</tissue>
    </source>
</reference>
<sequence>MQQHMMQGGPFHSIQSAGSTAAAAATTAAAAVISRWPGAGNHTDIPARQSIITIHTQTPHKASHSAPNVNNTFVNNNVNINQLNIQSVNHQGGGAGNNYNPNSSCASMQVQQTNMEQSMNVPSGGMASMTQAGSMSQTSMTQSSMNASNPGMMMNGNKMIQTGSLNMKDVNYGGMGPPSGMHKQMSPFAQSQNPQQVPTSGRPCLPVTLLAQWAC</sequence>
<evidence type="ECO:0000313" key="1">
    <source>
        <dbReference type="EMBL" id="KAH3884112.1"/>
    </source>
</evidence>
<comment type="caution">
    <text evidence="1">The sequence shown here is derived from an EMBL/GenBank/DDBJ whole genome shotgun (WGS) entry which is preliminary data.</text>
</comment>
<organism evidence="1 2">
    <name type="scientific">Dreissena polymorpha</name>
    <name type="common">Zebra mussel</name>
    <name type="synonym">Mytilus polymorpha</name>
    <dbReference type="NCBI Taxonomy" id="45954"/>
    <lineage>
        <taxon>Eukaryota</taxon>
        <taxon>Metazoa</taxon>
        <taxon>Spiralia</taxon>
        <taxon>Lophotrochozoa</taxon>
        <taxon>Mollusca</taxon>
        <taxon>Bivalvia</taxon>
        <taxon>Autobranchia</taxon>
        <taxon>Heteroconchia</taxon>
        <taxon>Euheterodonta</taxon>
        <taxon>Imparidentia</taxon>
        <taxon>Neoheterodontei</taxon>
        <taxon>Myida</taxon>
        <taxon>Dreissenoidea</taxon>
        <taxon>Dreissenidae</taxon>
        <taxon>Dreissena</taxon>
    </lineage>
</organism>
<dbReference type="AlphaFoldDB" id="A0A9D4MZP4"/>
<proteinExistence type="predicted"/>
<evidence type="ECO:0000313" key="2">
    <source>
        <dbReference type="Proteomes" id="UP000828390"/>
    </source>
</evidence>
<dbReference type="EMBL" id="JAIWYP010000001">
    <property type="protein sequence ID" value="KAH3884112.1"/>
    <property type="molecule type" value="Genomic_DNA"/>
</dbReference>
<protein>
    <submittedName>
        <fullName evidence="1">Uncharacterized protein</fullName>
    </submittedName>
</protein>
<name>A0A9D4MZP4_DREPO</name>